<dbReference type="Proteomes" id="UP001168098">
    <property type="component" value="Unassembled WGS sequence"/>
</dbReference>
<evidence type="ECO:0000313" key="2">
    <source>
        <dbReference type="EMBL" id="KAJ9675841.1"/>
    </source>
</evidence>
<name>A0AA38YSF9_VITRO</name>
<dbReference type="EMBL" id="JARBHA010000018">
    <property type="protein sequence ID" value="KAJ9675841.1"/>
    <property type="molecule type" value="Genomic_DNA"/>
</dbReference>
<feature type="signal peptide" evidence="1">
    <location>
        <begin position="1"/>
        <end position="25"/>
    </location>
</feature>
<protein>
    <submittedName>
        <fullName evidence="2">Uncharacterized protein</fullName>
    </submittedName>
</protein>
<dbReference type="PANTHER" id="PTHR35630:SF1">
    <property type="entry name" value="LEGUMINOSIN GROUP486 SECRETED PEPTIDE"/>
    <property type="match status" value="1"/>
</dbReference>
<dbReference type="PANTHER" id="PTHR35630">
    <property type="entry name" value="LEGUMINOSIN GROUP486 SECRETED PEPTIDE"/>
    <property type="match status" value="1"/>
</dbReference>
<comment type="caution">
    <text evidence="2">The sequence shown here is derived from an EMBL/GenBank/DDBJ whole genome shotgun (WGS) entry which is preliminary data.</text>
</comment>
<organism evidence="2 3">
    <name type="scientific">Vitis rotundifolia</name>
    <name type="common">Muscadine grape</name>
    <dbReference type="NCBI Taxonomy" id="103349"/>
    <lineage>
        <taxon>Eukaryota</taxon>
        <taxon>Viridiplantae</taxon>
        <taxon>Streptophyta</taxon>
        <taxon>Embryophyta</taxon>
        <taxon>Tracheophyta</taxon>
        <taxon>Spermatophyta</taxon>
        <taxon>Magnoliopsida</taxon>
        <taxon>eudicotyledons</taxon>
        <taxon>Gunneridae</taxon>
        <taxon>Pentapetalae</taxon>
        <taxon>rosids</taxon>
        <taxon>Vitales</taxon>
        <taxon>Vitaceae</taxon>
        <taxon>Viteae</taxon>
        <taxon>Vitis</taxon>
    </lineage>
</organism>
<evidence type="ECO:0000256" key="1">
    <source>
        <dbReference type="SAM" id="SignalP"/>
    </source>
</evidence>
<reference evidence="2 3" key="1">
    <citation type="journal article" date="2023" name="BMC Biotechnol.">
        <title>Vitis rotundifolia cv Carlos genome sequencing.</title>
        <authorList>
            <person name="Huff M."/>
            <person name="Hulse-Kemp A."/>
            <person name="Scheffler B."/>
            <person name="Youngblood R."/>
            <person name="Simpson S."/>
            <person name="Babiker E."/>
            <person name="Staton M."/>
        </authorList>
    </citation>
    <scope>NUCLEOTIDE SEQUENCE [LARGE SCALE GENOMIC DNA]</scope>
    <source>
        <tissue evidence="2">Leaf</tissue>
    </source>
</reference>
<keyword evidence="3" id="KW-1185">Reference proteome</keyword>
<evidence type="ECO:0000313" key="3">
    <source>
        <dbReference type="Proteomes" id="UP001168098"/>
    </source>
</evidence>
<accession>A0AA38YSF9</accession>
<dbReference type="AlphaFoldDB" id="A0AA38YSF9"/>
<sequence length="132" mass="15007">MANHSLFSLVLVLISFMCLIAYGKSYDPLPTLEVMNGLPESYVSQPLDIRIKSQHRPLDERTLRVGESFQLMVATPTTYYLYTTLGSQSASVSVFEPTRDGGHSIVYSLVKEDGFYLSYDKVTWKIIDTWQK</sequence>
<proteinExistence type="predicted"/>
<keyword evidence="1" id="KW-0732">Signal</keyword>
<gene>
    <name evidence="2" type="ORF">PVL29_024675</name>
</gene>
<feature type="chain" id="PRO_5041344322" evidence="1">
    <location>
        <begin position="26"/>
        <end position="132"/>
    </location>
</feature>